<keyword evidence="3" id="KW-1185">Reference proteome</keyword>
<evidence type="ECO:0000313" key="2">
    <source>
        <dbReference type="EMBL" id="CUU60711.1"/>
    </source>
</evidence>
<evidence type="ECO:0000256" key="1">
    <source>
        <dbReference type="SAM" id="MobiDB-lite"/>
    </source>
</evidence>
<feature type="region of interest" description="Disordered" evidence="1">
    <location>
        <begin position="99"/>
        <end position="127"/>
    </location>
</feature>
<feature type="compositionally biased region" description="Low complexity" evidence="1">
    <location>
        <begin position="99"/>
        <end position="108"/>
    </location>
</feature>
<dbReference type="RefSeq" id="WP_091286022.1">
    <property type="nucleotide sequence ID" value="NZ_FAOZ01000045.1"/>
</dbReference>
<protein>
    <submittedName>
        <fullName evidence="2">Uncharacterized protein</fullName>
    </submittedName>
</protein>
<dbReference type="EMBL" id="FAOZ01000045">
    <property type="protein sequence ID" value="CUU60711.1"/>
    <property type="molecule type" value="Genomic_DNA"/>
</dbReference>
<organism evidence="2 3">
    <name type="scientific">Parafrankia irregularis</name>
    <dbReference type="NCBI Taxonomy" id="795642"/>
    <lineage>
        <taxon>Bacteria</taxon>
        <taxon>Bacillati</taxon>
        <taxon>Actinomycetota</taxon>
        <taxon>Actinomycetes</taxon>
        <taxon>Frankiales</taxon>
        <taxon>Frankiaceae</taxon>
        <taxon>Parafrankia</taxon>
    </lineage>
</organism>
<name>A0A0S4QYT5_9ACTN</name>
<proteinExistence type="predicted"/>
<gene>
    <name evidence="2" type="ORF">Ga0074812_14533</name>
</gene>
<dbReference type="Proteomes" id="UP000198802">
    <property type="component" value="Unassembled WGS sequence"/>
</dbReference>
<sequence>MPVSDPDPDRDGRPVIPAGRLATVWTCPPDSPTRPPVGWLQAAVEQLVTTHTRPGDPVLLLIPPGPDAPAGGRRETPADRHADAGWAVARLGRRVQVRTVPAVRAVPPSGSGRGPDSTDEGPDTDRRPLVITVVDPARTGWVRGVPWARLLTPDGILAVITRSESVDGWLIDPTAELTAAAGGHGLALLDRFIVLEVSLDDLDQPPGPLPRASVARRVHTDLLLFAAYTAVSPTSGVPR</sequence>
<dbReference type="AlphaFoldDB" id="A0A0S4QYT5"/>
<accession>A0A0S4QYT5</accession>
<evidence type="ECO:0000313" key="3">
    <source>
        <dbReference type="Proteomes" id="UP000198802"/>
    </source>
</evidence>
<reference evidence="3" key="1">
    <citation type="submission" date="2015-11" db="EMBL/GenBank/DDBJ databases">
        <authorList>
            <person name="Varghese N."/>
        </authorList>
    </citation>
    <scope>NUCLEOTIDE SEQUENCE [LARGE SCALE GENOMIC DNA]</scope>
    <source>
        <strain evidence="3">DSM 45899</strain>
    </source>
</reference>